<evidence type="ECO:0000259" key="1">
    <source>
        <dbReference type="PROSITE" id="PS50887"/>
    </source>
</evidence>
<comment type="caution">
    <text evidence="2">The sequence shown here is derived from an EMBL/GenBank/DDBJ whole genome shotgun (WGS) entry which is preliminary data.</text>
</comment>
<proteinExistence type="predicted"/>
<dbReference type="InterPro" id="IPR029787">
    <property type="entry name" value="Nucleotide_cyclase"/>
</dbReference>
<evidence type="ECO:0000313" key="2">
    <source>
        <dbReference type="EMBL" id="MVX67246.1"/>
    </source>
</evidence>
<dbReference type="NCBIfam" id="TIGR00254">
    <property type="entry name" value="GGDEF"/>
    <property type="match status" value="1"/>
</dbReference>
<dbReference type="CDD" id="cd01949">
    <property type="entry name" value="GGDEF"/>
    <property type="match status" value="1"/>
</dbReference>
<dbReference type="InterPro" id="IPR043128">
    <property type="entry name" value="Rev_trsase/Diguanyl_cyclase"/>
</dbReference>
<dbReference type="PANTHER" id="PTHR45138">
    <property type="entry name" value="REGULATORY COMPONENTS OF SENSORY TRANSDUCTION SYSTEM"/>
    <property type="match status" value="1"/>
</dbReference>
<dbReference type="GO" id="GO:0052621">
    <property type="term" value="F:diguanylate cyclase activity"/>
    <property type="evidence" value="ECO:0007669"/>
    <property type="project" value="TreeGrafter"/>
</dbReference>
<organism evidence="2 3">
    <name type="scientific">Clostridium chromiireducens</name>
    <dbReference type="NCBI Taxonomy" id="225345"/>
    <lineage>
        <taxon>Bacteria</taxon>
        <taxon>Bacillati</taxon>
        <taxon>Bacillota</taxon>
        <taxon>Clostridia</taxon>
        <taxon>Eubacteriales</taxon>
        <taxon>Clostridiaceae</taxon>
        <taxon>Clostridium</taxon>
    </lineage>
</organism>
<dbReference type="PROSITE" id="PS50887">
    <property type="entry name" value="GGDEF"/>
    <property type="match status" value="1"/>
</dbReference>
<dbReference type="InterPro" id="IPR000160">
    <property type="entry name" value="GGDEF_dom"/>
</dbReference>
<reference evidence="2" key="1">
    <citation type="submission" date="2019-12" db="EMBL/GenBank/DDBJ databases">
        <title>Microbes associate with the intestines of laboratory mice.</title>
        <authorList>
            <person name="Navarre W."/>
            <person name="Wong E."/>
        </authorList>
    </citation>
    <scope>NUCLEOTIDE SEQUENCE</scope>
    <source>
        <strain evidence="2">NM79_F5</strain>
    </source>
</reference>
<name>A0A964RSY9_9CLOT</name>
<dbReference type="RefSeq" id="WP_160361668.1">
    <property type="nucleotide sequence ID" value="NZ_WSRQ01000108.1"/>
</dbReference>
<accession>A0A964RSY9</accession>
<dbReference type="Proteomes" id="UP000656077">
    <property type="component" value="Unassembled WGS sequence"/>
</dbReference>
<sequence>MKHKIVSDAIKERIQLYEGIFDVVRIVDPIKKTIISCKEHDEIPDNATCYSLWLNNEMCENCITIKALKEKSTFTKIQHNGDKLFLMVAAPIEINGEIFALELLKDITNNMVFETVTQGEGHEVRNLTQDLNEILVKDALTDLYNRRYIDQMLPIEISKSIENKYPISVAMIDIDNFKGINDTYGHDFGDKVLKKFTQTLKKYIRDDVDWIARYGGDEFLVFLNNVDNKKAYKILERMRKAIEKIIMRIKGEKVQVTGSFGVYTNRDTEITASDLIKCADNNLYEAKNLGRNKVVF</sequence>
<dbReference type="Gene3D" id="3.30.70.270">
    <property type="match status" value="1"/>
</dbReference>
<dbReference type="Pfam" id="PF00990">
    <property type="entry name" value="GGDEF"/>
    <property type="match status" value="1"/>
</dbReference>
<dbReference type="SMART" id="SM00267">
    <property type="entry name" value="GGDEF"/>
    <property type="match status" value="1"/>
</dbReference>
<dbReference type="GO" id="GO:0043709">
    <property type="term" value="P:cell adhesion involved in single-species biofilm formation"/>
    <property type="evidence" value="ECO:0007669"/>
    <property type="project" value="TreeGrafter"/>
</dbReference>
<dbReference type="InterPro" id="IPR050469">
    <property type="entry name" value="Diguanylate_Cyclase"/>
</dbReference>
<dbReference type="GO" id="GO:1902201">
    <property type="term" value="P:negative regulation of bacterial-type flagellum-dependent cell motility"/>
    <property type="evidence" value="ECO:0007669"/>
    <property type="project" value="TreeGrafter"/>
</dbReference>
<evidence type="ECO:0000313" key="3">
    <source>
        <dbReference type="Proteomes" id="UP000656077"/>
    </source>
</evidence>
<feature type="domain" description="GGDEF" evidence="1">
    <location>
        <begin position="165"/>
        <end position="296"/>
    </location>
</feature>
<gene>
    <name evidence="2" type="ORF">GKZ28_26755</name>
</gene>
<dbReference type="FunFam" id="3.30.70.270:FF:000001">
    <property type="entry name" value="Diguanylate cyclase domain protein"/>
    <property type="match status" value="1"/>
</dbReference>
<dbReference type="GO" id="GO:0005886">
    <property type="term" value="C:plasma membrane"/>
    <property type="evidence" value="ECO:0007669"/>
    <property type="project" value="TreeGrafter"/>
</dbReference>
<protein>
    <submittedName>
        <fullName evidence="2">Diguanylate cyclase</fullName>
    </submittedName>
</protein>
<dbReference type="PANTHER" id="PTHR45138:SF9">
    <property type="entry name" value="DIGUANYLATE CYCLASE DGCM-RELATED"/>
    <property type="match status" value="1"/>
</dbReference>
<dbReference type="EMBL" id="WSRQ01000108">
    <property type="protein sequence ID" value="MVX67246.1"/>
    <property type="molecule type" value="Genomic_DNA"/>
</dbReference>
<dbReference type="AlphaFoldDB" id="A0A964RSY9"/>
<dbReference type="SUPFAM" id="SSF55073">
    <property type="entry name" value="Nucleotide cyclase"/>
    <property type="match status" value="1"/>
</dbReference>